<gene>
    <name evidence="1" type="ORF">K461DRAFT_134290</name>
</gene>
<name>A0A9P4J058_9PEZI</name>
<sequence>MTSSVRVDRVPSGRQRRLFGKRLEGLRKVVHQRTRRGFIFEVPLISSTPKACHAAAVFRKSCEMTQAHTNSPTTIVHGVYCGRRCDVHAGDRRRARGTEQAKRTVRMCIWPACWPFCLPPALFLAPLSPHPLAAPRCVCVRLCPLFHSLPPPLCGFVWRRSKIVALFFFFGTRPSPIPVRLACELLRRRVNCPVGMLADLLDRCQYQFVQTLGS</sequence>
<organism evidence="1 2">
    <name type="scientific">Myriangium duriaei CBS 260.36</name>
    <dbReference type="NCBI Taxonomy" id="1168546"/>
    <lineage>
        <taxon>Eukaryota</taxon>
        <taxon>Fungi</taxon>
        <taxon>Dikarya</taxon>
        <taxon>Ascomycota</taxon>
        <taxon>Pezizomycotina</taxon>
        <taxon>Dothideomycetes</taxon>
        <taxon>Dothideomycetidae</taxon>
        <taxon>Myriangiales</taxon>
        <taxon>Myriangiaceae</taxon>
        <taxon>Myriangium</taxon>
    </lineage>
</organism>
<dbReference type="Proteomes" id="UP000799439">
    <property type="component" value="Unassembled WGS sequence"/>
</dbReference>
<evidence type="ECO:0000313" key="1">
    <source>
        <dbReference type="EMBL" id="KAF2153068.1"/>
    </source>
</evidence>
<keyword evidence="2" id="KW-1185">Reference proteome</keyword>
<dbReference type="AlphaFoldDB" id="A0A9P4J058"/>
<dbReference type="EMBL" id="ML996085">
    <property type="protein sequence ID" value="KAF2153068.1"/>
    <property type="molecule type" value="Genomic_DNA"/>
</dbReference>
<reference evidence="1" key="1">
    <citation type="journal article" date="2020" name="Stud. Mycol.">
        <title>101 Dothideomycetes genomes: a test case for predicting lifestyles and emergence of pathogens.</title>
        <authorList>
            <person name="Haridas S."/>
            <person name="Albert R."/>
            <person name="Binder M."/>
            <person name="Bloem J."/>
            <person name="Labutti K."/>
            <person name="Salamov A."/>
            <person name="Andreopoulos B."/>
            <person name="Baker S."/>
            <person name="Barry K."/>
            <person name="Bills G."/>
            <person name="Bluhm B."/>
            <person name="Cannon C."/>
            <person name="Castanera R."/>
            <person name="Culley D."/>
            <person name="Daum C."/>
            <person name="Ezra D."/>
            <person name="Gonzalez J."/>
            <person name="Henrissat B."/>
            <person name="Kuo A."/>
            <person name="Liang C."/>
            <person name="Lipzen A."/>
            <person name="Lutzoni F."/>
            <person name="Magnuson J."/>
            <person name="Mondo S."/>
            <person name="Nolan M."/>
            <person name="Ohm R."/>
            <person name="Pangilinan J."/>
            <person name="Park H.-J."/>
            <person name="Ramirez L."/>
            <person name="Alfaro M."/>
            <person name="Sun H."/>
            <person name="Tritt A."/>
            <person name="Yoshinaga Y."/>
            <person name="Zwiers L.-H."/>
            <person name="Turgeon B."/>
            <person name="Goodwin S."/>
            <person name="Spatafora J."/>
            <person name="Crous P."/>
            <person name="Grigoriev I."/>
        </authorList>
    </citation>
    <scope>NUCLEOTIDE SEQUENCE</scope>
    <source>
        <strain evidence="1">CBS 260.36</strain>
    </source>
</reference>
<protein>
    <submittedName>
        <fullName evidence="1">Uncharacterized protein</fullName>
    </submittedName>
</protein>
<accession>A0A9P4J058</accession>
<proteinExistence type="predicted"/>
<evidence type="ECO:0000313" key="2">
    <source>
        <dbReference type="Proteomes" id="UP000799439"/>
    </source>
</evidence>
<comment type="caution">
    <text evidence="1">The sequence shown here is derived from an EMBL/GenBank/DDBJ whole genome shotgun (WGS) entry which is preliminary data.</text>
</comment>